<dbReference type="Proteomes" id="UP000000328">
    <property type="component" value="Chromosome"/>
</dbReference>
<dbReference type="NCBIfam" id="NF042915">
    <property type="entry name" value="MAB_1171c_fam"/>
    <property type="match status" value="1"/>
</dbReference>
<feature type="transmembrane region" description="Helical" evidence="1">
    <location>
        <begin position="177"/>
        <end position="198"/>
    </location>
</feature>
<accession>A0A0H3CYW3</accession>
<dbReference type="PATRIC" id="fig|749927.5.peg.2069"/>
<feature type="transmembrane region" description="Helical" evidence="1">
    <location>
        <begin position="101"/>
        <end position="122"/>
    </location>
</feature>
<feature type="transmembrane region" description="Helical" evidence="1">
    <location>
        <begin position="66"/>
        <end position="89"/>
    </location>
</feature>
<feature type="transmembrane region" description="Helical" evidence="1">
    <location>
        <begin position="6"/>
        <end position="24"/>
    </location>
</feature>
<dbReference type="EMBL" id="CP002000">
    <property type="protein sequence ID" value="ADJ43812.1"/>
    <property type="molecule type" value="Genomic_DNA"/>
</dbReference>
<feature type="transmembrane region" description="Helical" evidence="1">
    <location>
        <begin position="204"/>
        <end position="225"/>
    </location>
</feature>
<feature type="transmembrane region" description="Helical" evidence="1">
    <location>
        <begin position="137"/>
        <end position="157"/>
    </location>
</feature>
<dbReference type="HOGENOM" id="CLU_042795_0_0_11"/>
<keyword evidence="1" id="KW-1133">Transmembrane helix</keyword>
<dbReference type="RefSeq" id="WP_013223893.1">
    <property type="nucleotide sequence ID" value="NC_014318.1"/>
</dbReference>
<reference evidence="3 4" key="1">
    <citation type="journal article" date="2010" name="Cell Res.">
        <title>Complete genome sequence of the rifamycin SV-producing Amycolatopsis mediterranei U32 revealed its genetic characteristics in phylogeny and metabolism.</title>
        <authorList>
            <person name="Zhao W."/>
            <person name="Zhong Y."/>
            <person name="Yuan H."/>
            <person name="Wang J."/>
            <person name="Zheng H."/>
            <person name="Wang Y."/>
            <person name="Cen X."/>
            <person name="Xu F."/>
            <person name="Bai J."/>
            <person name="Han X."/>
            <person name="Lu G."/>
            <person name="Zhu Y."/>
            <person name="Shao Z."/>
            <person name="Yan H."/>
            <person name="Li C."/>
            <person name="Peng N."/>
            <person name="Zhang Z."/>
            <person name="Zhang Y."/>
            <person name="Lin W."/>
            <person name="Fan Y."/>
            <person name="Qin Z."/>
            <person name="Hu Y."/>
            <person name="Zhu B."/>
            <person name="Wang S."/>
            <person name="Ding X."/>
            <person name="Zhao G.P."/>
        </authorList>
    </citation>
    <scope>NUCLEOTIDE SEQUENCE [LARGE SCALE GENOMIC DNA]</scope>
    <source>
        <strain evidence="4">U-32</strain>
    </source>
</reference>
<proteinExistence type="predicted"/>
<dbReference type="eggNOG" id="ENOG5032S59">
    <property type="taxonomic scope" value="Bacteria"/>
</dbReference>
<name>A0A0H3CYW3_AMYMU</name>
<evidence type="ECO:0000259" key="2">
    <source>
        <dbReference type="Pfam" id="PF20182"/>
    </source>
</evidence>
<keyword evidence="1" id="KW-0472">Membrane</keyword>
<sequence>MNSKIALIVVQGVILFPALVWKSYQLTRAPGDVARWMVTACLACFAAAYPLGLLAGDVNQPDPGSIVPLLFQHVFLCGLVYSLACFFLFSALPPDRARRRAWLEAVPLGTAILVMAIVTVLMPDVPPQQYPRAGVSVFYLAADLYLTYGIASACFFARRHARGAAPRLARGLSVASLGFAIGALGGATLIAVVLVHWAGAAIPWLLVQATVWLVFPSAILLVVGLSYPGVATRLAAARVWWQHLRAYHRLRPLWTRLHEAFPEDALSRTPIAPWRDTLSLLGVHRRYYRRVIECRDGLVRISPYLAHLDHDGPLADWLTEALRAHARREPVPTEGMPVAVPEGGGLDDDVRELVTLSEALASPAAR</sequence>
<dbReference type="Pfam" id="PF20182">
    <property type="entry name" value="DUF6545"/>
    <property type="match status" value="1"/>
</dbReference>
<dbReference type="OrthoDB" id="3675041at2"/>
<dbReference type="AlphaFoldDB" id="A0A0H3CYW3"/>
<feature type="transmembrane region" description="Helical" evidence="1">
    <location>
        <begin position="36"/>
        <end position="54"/>
    </location>
</feature>
<protein>
    <recommendedName>
        <fullName evidence="2">DUF6545 domain-containing protein</fullName>
    </recommendedName>
</protein>
<evidence type="ECO:0000256" key="1">
    <source>
        <dbReference type="SAM" id="Phobius"/>
    </source>
</evidence>
<keyword evidence="1" id="KW-0812">Transmembrane</keyword>
<dbReference type="InterPro" id="IPR046675">
    <property type="entry name" value="DUF6545"/>
</dbReference>
<evidence type="ECO:0000313" key="4">
    <source>
        <dbReference type="Proteomes" id="UP000000328"/>
    </source>
</evidence>
<evidence type="ECO:0000313" key="3">
    <source>
        <dbReference type="EMBL" id="ADJ43812.1"/>
    </source>
</evidence>
<dbReference type="InterPro" id="IPR050039">
    <property type="entry name" value="MAB_1171c-like"/>
</dbReference>
<gene>
    <name evidence="3" type="ordered locus">AMED_2004</name>
</gene>
<feature type="domain" description="DUF6545" evidence="2">
    <location>
        <begin position="240"/>
        <end position="361"/>
    </location>
</feature>
<organism evidence="3 4">
    <name type="scientific">Amycolatopsis mediterranei (strain U-32)</name>
    <dbReference type="NCBI Taxonomy" id="749927"/>
    <lineage>
        <taxon>Bacteria</taxon>
        <taxon>Bacillati</taxon>
        <taxon>Actinomycetota</taxon>
        <taxon>Actinomycetes</taxon>
        <taxon>Pseudonocardiales</taxon>
        <taxon>Pseudonocardiaceae</taxon>
        <taxon>Amycolatopsis</taxon>
    </lineage>
</organism>
<dbReference type="KEGG" id="amd:AMED_2004"/>